<feature type="repeat" description="PPR" evidence="3">
    <location>
        <begin position="160"/>
        <end position="194"/>
    </location>
</feature>
<comment type="similarity">
    <text evidence="2">Belongs to the PPR family. PCMP-E subfamily.</text>
</comment>
<dbReference type="FunFam" id="1.25.40.10:FF:000158">
    <property type="entry name" value="pentatricopeptide repeat-containing protein At2g33680"/>
    <property type="match status" value="1"/>
</dbReference>
<dbReference type="EMBL" id="JABFUD020000015">
    <property type="protein sequence ID" value="KAI5069813.1"/>
    <property type="molecule type" value="Genomic_DNA"/>
</dbReference>
<dbReference type="OrthoDB" id="1917127at2759"/>
<dbReference type="GO" id="GO:0048731">
    <property type="term" value="P:system development"/>
    <property type="evidence" value="ECO:0007669"/>
    <property type="project" value="UniProtKB-ARBA"/>
</dbReference>
<evidence type="ECO:0000256" key="1">
    <source>
        <dbReference type="ARBA" id="ARBA00022737"/>
    </source>
</evidence>
<feature type="repeat" description="PPR" evidence="3">
    <location>
        <begin position="564"/>
        <end position="598"/>
    </location>
</feature>
<dbReference type="InterPro" id="IPR046960">
    <property type="entry name" value="PPR_At4g14850-like_plant"/>
</dbReference>
<feature type="repeat" description="PPR" evidence="3">
    <location>
        <begin position="260"/>
        <end position="294"/>
    </location>
</feature>
<dbReference type="Pfam" id="PF01535">
    <property type="entry name" value="PPR"/>
    <property type="match status" value="2"/>
</dbReference>
<dbReference type="GO" id="GO:0005739">
    <property type="term" value="C:mitochondrion"/>
    <property type="evidence" value="ECO:0007669"/>
    <property type="project" value="UniProtKB-ARBA"/>
</dbReference>
<evidence type="ECO:0000256" key="2">
    <source>
        <dbReference type="ARBA" id="ARBA00061659"/>
    </source>
</evidence>
<dbReference type="PANTHER" id="PTHR47926:SF533">
    <property type="entry name" value="DYW DOMAIN-CONTAINING PROTEIN"/>
    <property type="match status" value="1"/>
</dbReference>
<proteinExistence type="inferred from homology"/>
<dbReference type="InterPro" id="IPR002885">
    <property type="entry name" value="PPR_rpt"/>
</dbReference>
<keyword evidence="5" id="KW-1185">Reference proteome</keyword>
<keyword evidence="1" id="KW-0677">Repeat</keyword>
<dbReference type="GO" id="GO:0009451">
    <property type="term" value="P:RNA modification"/>
    <property type="evidence" value="ECO:0007669"/>
    <property type="project" value="InterPro"/>
</dbReference>
<dbReference type="AlphaFoldDB" id="A0A9D4UM29"/>
<evidence type="ECO:0000313" key="5">
    <source>
        <dbReference type="Proteomes" id="UP000886520"/>
    </source>
</evidence>
<feature type="repeat" description="PPR" evidence="3">
    <location>
        <begin position="463"/>
        <end position="497"/>
    </location>
</feature>
<evidence type="ECO:0008006" key="6">
    <source>
        <dbReference type="Google" id="ProtNLM"/>
    </source>
</evidence>
<dbReference type="PANTHER" id="PTHR47926">
    <property type="entry name" value="PENTATRICOPEPTIDE REPEAT-CONTAINING PROTEIN"/>
    <property type="match status" value="1"/>
</dbReference>
<evidence type="ECO:0000256" key="3">
    <source>
        <dbReference type="PROSITE-ProRule" id="PRU00708"/>
    </source>
</evidence>
<dbReference type="InterPro" id="IPR011990">
    <property type="entry name" value="TPR-like_helical_dom_sf"/>
</dbReference>
<evidence type="ECO:0000313" key="4">
    <source>
        <dbReference type="EMBL" id="KAI5069813.1"/>
    </source>
</evidence>
<dbReference type="GO" id="GO:0003723">
    <property type="term" value="F:RNA binding"/>
    <property type="evidence" value="ECO:0007669"/>
    <property type="project" value="InterPro"/>
</dbReference>
<accession>A0A9D4UM29</accession>
<dbReference type="Proteomes" id="UP000886520">
    <property type="component" value="Chromosome 15"/>
</dbReference>
<gene>
    <name evidence="4" type="ORF">GOP47_0016114</name>
</gene>
<comment type="caution">
    <text evidence="4">The sequence shown here is derived from an EMBL/GenBank/DDBJ whole genome shotgun (WGS) entry which is preliminary data.</text>
</comment>
<dbReference type="NCBIfam" id="TIGR00756">
    <property type="entry name" value="PPR"/>
    <property type="match status" value="3"/>
</dbReference>
<dbReference type="Gene3D" id="1.25.40.10">
    <property type="entry name" value="Tetratricopeptide repeat domain"/>
    <property type="match status" value="5"/>
</dbReference>
<dbReference type="Pfam" id="PF13041">
    <property type="entry name" value="PPR_2"/>
    <property type="match status" value="4"/>
</dbReference>
<sequence>MLRKLFAFDDCVICFLSKSTKLPPGNRNFSSAGLYLCAHRIVPSHHLKLYSHSLESPLLHSRRFSDLRQTSTSLQNRSQRSKSLSEVRDVEGFQKAQFLSHLNTFSSPQYLLYGFHIHCCMLQIAPELDSVCAASLIKMYSKCGSLEDARGVFDATSNRDVVVWTAIITAYAKRGLAKNAVDLFNSMLDAKVTPDAISFANILDACRSVDTFDVVSLCGRVESTGLDTNFDVGRALLSFHAARGNKTEAKKLFHKLSKHNRITWNIMISLYSHLSSREEALQLYNDMRQQGLIPDAITFVAVLQAFCGEASLPPHVRQMHVHILAAQLASNTILMTTLMSTYGRCKSVEDALGLWQCIESKNVVVWSAFIGVLTELRLGQQALVYSSRMLVEGVLPNEVTHTSSLEACTLEKMLTKGKQLHACLQGSEAFLNASLVTTLLILYNYCGSLDEVRRLFDMAKHRDVILWTAVMSAHTFHNRGCVAAQLFDQMHEEGVLPNLVTYTNVLEACSTLLLLSFVKHVHARIRSRDVAANIGLGTALVNKYGKCGCLTNVRSVFNAMLFKDRRSWTAIISAYAHNGKEKEALEIFELMIRQGVLPDGISFQSIMSSCGHSGLLDLGIGLFFRMKDEFGLEPSASHYDCVTDLLGRAGHLNVAEQLLNDMPTIPSNFSWTTVLAACRNNFDIHRGKRIVQHMCDTGRQSAAPYVTLSNWLSAAAGSD</sequence>
<name>A0A9D4UM29_ADICA</name>
<protein>
    <recommendedName>
        <fullName evidence="6">Pentatricopeptide repeat-containing protein</fullName>
    </recommendedName>
</protein>
<dbReference type="PROSITE" id="PS51375">
    <property type="entry name" value="PPR"/>
    <property type="match status" value="4"/>
</dbReference>
<reference evidence="4" key="1">
    <citation type="submission" date="2021-01" db="EMBL/GenBank/DDBJ databases">
        <title>Adiantum capillus-veneris genome.</title>
        <authorList>
            <person name="Fang Y."/>
            <person name="Liao Q."/>
        </authorList>
    </citation>
    <scope>NUCLEOTIDE SEQUENCE</scope>
    <source>
        <strain evidence="4">H3</strain>
        <tissue evidence="4">Leaf</tissue>
    </source>
</reference>
<dbReference type="FunFam" id="1.25.40.10:FF:000205">
    <property type="entry name" value="Pentatricopeptide repeat-containing protein, mitochondrial"/>
    <property type="match status" value="1"/>
</dbReference>
<organism evidence="4 5">
    <name type="scientific">Adiantum capillus-veneris</name>
    <name type="common">Maidenhair fern</name>
    <dbReference type="NCBI Taxonomy" id="13818"/>
    <lineage>
        <taxon>Eukaryota</taxon>
        <taxon>Viridiplantae</taxon>
        <taxon>Streptophyta</taxon>
        <taxon>Embryophyta</taxon>
        <taxon>Tracheophyta</taxon>
        <taxon>Polypodiopsida</taxon>
        <taxon>Polypodiidae</taxon>
        <taxon>Polypodiales</taxon>
        <taxon>Pteridineae</taxon>
        <taxon>Pteridaceae</taxon>
        <taxon>Vittarioideae</taxon>
        <taxon>Adiantum</taxon>
    </lineage>
</organism>